<proteinExistence type="predicted"/>
<dbReference type="EMBL" id="LGIQ01000011">
    <property type="protein sequence ID" value="KNB69857.1"/>
    <property type="molecule type" value="Genomic_DNA"/>
</dbReference>
<evidence type="ECO:0000256" key="2">
    <source>
        <dbReference type="SAM" id="Phobius"/>
    </source>
</evidence>
<comment type="caution">
    <text evidence="4">The sequence shown here is derived from an EMBL/GenBank/DDBJ whole genome shotgun (WGS) entry which is preliminary data.</text>
</comment>
<accession>A0A0K9YMJ0</accession>
<reference evidence="3 6" key="3">
    <citation type="submission" date="2019-06" db="EMBL/GenBank/DDBJ databases">
        <title>Whole genome shotgun sequence of Brevibacillus reuszeri NBRC 15719.</title>
        <authorList>
            <person name="Hosoyama A."/>
            <person name="Uohara A."/>
            <person name="Ohji S."/>
            <person name="Ichikawa N."/>
        </authorList>
    </citation>
    <scope>NUCLEOTIDE SEQUENCE [LARGE SCALE GENOMIC DNA]</scope>
    <source>
        <strain evidence="3 6">NBRC 15719</strain>
    </source>
</reference>
<gene>
    <name evidence="4" type="ORF">ADS79_28890</name>
    <name evidence="3" type="ORF">BRE01_24970</name>
</gene>
<dbReference type="EMBL" id="BJON01000009">
    <property type="protein sequence ID" value="GED68795.1"/>
    <property type="molecule type" value="Genomic_DNA"/>
</dbReference>
<evidence type="ECO:0000313" key="3">
    <source>
        <dbReference type="EMBL" id="GED68795.1"/>
    </source>
</evidence>
<dbReference type="AlphaFoldDB" id="A0A0K9YMJ0"/>
<dbReference type="PATRIC" id="fig|54915.3.peg.4989"/>
<sequence length="139" mass="16545">MAPEQNDKIKDIDKQLLRIYQRLDKFEERIDQLEGQVTVATKWLERIEHRLERMEEVRLDLLQAIAKMQTEIGFKLEKTDSEKDMIRQLLNNDKAYQENFAQLLEGEKSRKQERFLQIWAVLGPVLASVLTSFFAKFFV</sequence>
<dbReference type="Proteomes" id="UP000036834">
    <property type="component" value="Unassembled WGS sequence"/>
</dbReference>
<dbReference type="STRING" id="54915.ADS79_28890"/>
<organism evidence="4 5">
    <name type="scientific">Brevibacillus reuszeri</name>
    <dbReference type="NCBI Taxonomy" id="54915"/>
    <lineage>
        <taxon>Bacteria</taxon>
        <taxon>Bacillati</taxon>
        <taxon>Bacillota</taxon>
        <taxon>Bacilli</taxon>
        <taxon>Bacillales</taxon>
        <taxon>Paenibacillaceae</taxon>
        <taxon>Brevibacillus</taxon>
    </lineage>
</organism>
<evidence type="ECO:0000313" key="6">
    <source>
        <dbReference type="Proteomes" id="UP000319578"/>
    </source>
</evidence>
<dbReference type="Proteomes" id="UP000319578">
    <property type="component" value="Unassembled WGS sequence"/>
</dbReference>
<keyword evidence="1" id="KW-0175">Coiled coil</keyword>
<evidence type="ECO:0000256" key="1">
    <source>
        <dbReference type="SAM" id="Coils"/>
    </source>
</evidence>
<evidence type="ECO:0000313" key="4">
    <source>
        <dbReference type="EMBL" id="KNB69857.1"/>
    </source>
</evidence>
<keyword evidence="2" id="KW-0812">Transmembrane</keyword>
<keyword evidence="2" id="KW-0472">Membrane</keyword>
<reference evidence="5" key="1">
    <citation type="submission" date="2015-07" db="EMBL/GenBank/DDBJ databases">
        <title>Genome sequencing project for genomic taxonomy and phylogenomics of Bacillus-like bacteria.</title>
        <authorList>
            <person name="Liu B."/>
            <person name="Wang J."/>
            <person name="Zhu Y."/>
            <person name="Liu G."/>
            <person name="Chen Q."/>
            <person name="Chen Z."/>
            <person name="Lan J."/>
            <person name="Che J."/>
            <person name="Ge C."/>
            <person name="Shi H."/>
            <person name="Pan Z."/>
            <person name="Liu X."/>
        </authorList>
    </citation>
    <scope>NUCLEOTIDE SEQUENCE [LARGE SCALE GENOMIC DNA]</scope>
    <source>
        <strain evidence="5">DSM 9887</strain>
    </source>
</reference>
<reference evidence="4" key="2">
    <citation type="submission" date="2015-07" db="EMBL/GenBank/DDBJ databases">
        <title>MeaNS - Measles Nucleotide Surveillance Program.</title>
        <authorList>
            <person name="Tran T."/>
            <person name="Druce J."/>
        </authorList>
    </citation>
    <scope>NUCLEOTIDE SEQUENCE</scope>
    <source>
        <strain evidence="4">DSM 9887</strain>
    </source>
</reference>
<name>A0A0K9YMJ0_9BACL</name>
<evidence type="ECO:0000313" key="5">
    <source>
        <dbReference type="Proteomes" id="UP000036834"/>
    </source>
</evidence>
<dbReference type="RefSeq" id="WP_049741894.1">
    <property type="nucleotide sequence ID" value="NZ_BJON01000009.1"/>
</dbReference>
<protein>
    <submittedName>
        <fullName evidence="4">Uncharacterized protein</fullName>
    </submittedName>
</protein>
<feature type="coiled-coil region" evidence="1">
    <location>
        <begin position="9"/>
        <end position="71"/>
    </location>
</feature>
<keyword evidence="2" id="KW-1133">Transmembrane helix</keyword>
<feature type="transmembrane region" description="Helical" evidence="2">
    <location>
        <begin position="118"/>
        <end position="138"/>
    </location>
</feature>
<keyword evidence="6" id="KW-1185">Reference proteome</keyword>